<keyword evidence="8" id="KW-0067">ATP-binding</keyword>
<keyword evidence="4" id="KW-0963">Cytoplasm</keyword>
<evidence type="ECO:0000256" key="7">
    <source>
        <dbReference type="ARBA" id="ARBA00022741"/>
    </source>
</evidence>
<dbReference type="Gene3D" id="3.40.50.300">
    <property type="entry name" value="P-loop containing nucleotide triphosphate hydrolases"/>
    <property type="match status" value="1"/>
</dbReference>
<accession>A0ABW5DTN3</accession>
<dbReference type="NCBIfam" id="TIGR00150">
    <property type="entry name" value="T6A_YjeE"/>
    <property type="match status" value="1"/>
</dbReference>
<keyword evidence="7" id="KW-0547">Nucleotide-binding</keyword>
<evidence type="ECO:0000256" key="6">
    <source>
        <dbReference type="ARBA" id="ARBA00022723"/>
    </source>
</evidence>
<dbReference type="EMBL" id="JBHUIP010000012">
    <property type="protein sequence ID" value="MFD2264033.1"/>
    <property type="molecule type" value="Genomic_DNA"/>
</dbReference>
<evidence type="ECO:0000256" key="10">
    <source>
        <dbReference type="ARBA" id="ARBA00032441"/>
    </source>
</evidence>
<name>A0ABW5DTN3_9PROT</name>
<evidence type="ECO:0000256" key="5">
    <source>
        <dbReference type="ARBA" id="ARBA00022694"/>
    </source>
</evidence>
<sequence>MKVTLTNPTTIEVQAESLTATTAIAAALAEIAQKGDVIALRGDLGAGKTAFARAFIQARTGLPVEVPSPTFTLVQTYELRNGAIWHFDLYRLKSASDVYELGLDEALGGITLIEWPERLEQAMPRNPLNVTLAPGKTAESRQVIITGGQAWEQRLVMLQISLARS</sequence>
<comment type="subcellular location">
    <subcellularLocation>
        <location evidence="1">Cytoplasm</location>
    </subcellularLocation>
</comment>
<comment type="similarity">
    <text evidence="2">Belongs to the TsaE family.</text>
</comment>
<protein>
    <recommendedName>
        <fullName evidence="3">tRNA threonylcarbamoyladenosine biosynthesis protein TsaE</fullName>
    </recommendedName>
    <alternativeName>
        <fullName evidence="10">t(6)A37 threonylcarbamoyladenosine biosynthesis protein TsaE</fullName>
    </alternativeName>
</protein>
<evidence type="ECO:0000313" key="11">
    <source>
        <dbReference type="EMBL" id="MFD2264033.1"/>
    </source>
</evidence>
<dbReference type="PANTHER" id="PTHR33540">
    <property type="entry name" value="TRNA THREONYLCARBAMOYLADENOSINE BIOSYNTHESIS PROTEIN TSAE"/>
    <property type="match status" value="1"/>
</dbReference>
<evidence type="ECO:0000256" key="1">
    <source>
        <dbReference type="ARBA" id="ARBA00004496"/>
    </source>
</evidence>
<dbReference type="InterPro" id="IPR003442">
    <property type="entry name" value="T6A_TsaE"/>
</dbReference>
<dbReference type="InterPro" id="IPR027417">
    <property type="entry name" value="P-loop_NTPase"/>
</dbReference>
<evidence type="ECO:0000256" key="9">
    <source>
        <dbReference type="ARBA" id="ARBA00022842"/>
    </source>
</evidence>
<keyword evidence="12" id="KW-1185">Reference proteome</keyword>
<keyword evidence="9" id="KW-0460">Magnesium</keyword>
<evidence type="ECO:0000256" key="2">
    <source>
        <dbReference type="ARBA" id="ARBA00007599"/>
    </source>
</evidence>
<keyword evidence="5" id="KW-0819">tRNA processing</keyword>
<dbReference type="Proteomes" id="UP001597295">
    <property type="component" value="Unassembled WGS sequence"/>
</dbReference>
<proteinExistence type="inferred from homology"/>
<gene>
    <name evidence="11" type="primary">tsaE</name>
    <name evidence="11" type="ORF">ACFSM5_14120</name>
</gene>
<dbReference type="Pfam" id="PF02367">
    <property type="entry name" value="TsaE"/>
    <property type="match status" value="1"/>
</dbReference>
<organism evidence="11 12">
    <name type="scientific">Lacibacterium aquatile</name>
    <dbReference type="NCBI Taxonomy" id="1168082"/>
    <lineage>
        <taxon>Bacteria</taxon>
        <taxon>Pseudomonadati</taxon>
        <taxon>Pseudomonadota</taxon>
        <taxon>Alphaproteobacteria</taxon>
        <taxon>Rhodospirillales</taxon>
        <taxon>Rhodospirillaceae</taxon>
    </lineage>
</organism>
<dbReference type="RefSeq" id="WP_379877074.1">
    <property type="nucleotide sequence ID" value="NZ_JBHUIP010000012.1"/>
</dbReference>
<evidence type="ECO:0000256" key="3">
    <source>
        <dbReference type="ARBA" id="ARBA00019010"/>
    </source>
</evidence>
<keyword evidence="6" id="KW-0479">Metal-binding</keyword>
<evidence type="ECO:0000313" key="12">
    <source>
        <dbReference type="Proteomes" id="UP001597295"/>
    </source>
</evidence>
<reference evidence="12" key="1">
    <citation type="journal article" date="2019" name="Int. J. Syst. Evol. Microbiol.">
        <title>The Global Catalogue of Microorganisms (GCM) 10K type strain sequencing project: providing services to taxonomists for standard genome sequencing and annotation.</title>
        <authorList>
            <consortium name="The Broad Institute Genomics Platform"/>
            <consortium name="The Broad Institute Genome Sequencing Center for Infectious Disease"/>
            <person name="Wu L."/>
            <person name="Ma J."/>
        </authorList>
    </citation>
    <scope>NUCLEOTIDE SEQUENCE [LARGE SCALE GENOMIC DNA]</scope>
    <source>
        <strain evidence="12">CGMCC 1.19062</strain>
    </source>
</reference>
<evidence type="ECO:0000256" key="8">
    <source>
        <dbReference type="ARBA" id="ARBA00022840"/>
    </source>
</evidence>
<evidence type="ECO:0000256" key="4">
    <source>
        <dbReference type="ARBA" id="ARBA00022490"/>
    </source>
</evidence>
<dbReference type="PANTHER" id="PTHR33540:SF2">
    <property type="entry name" value="TRNA THREONYLCARBAMOYLADENOSINE BIOSYNTHESIS PROTEIN TSAE"/>
    <property type="match status" value="1"/>
</dbReference>
<comment type="caution">
    <text evidence="11">The sequence shown here is derived from an EMBL/GenBank/DDBJ whole genome shotgun (WGS) entry which is preliminary data.</text>
</comment>
<dbReference type="SUPFAM" id="SSF52540">
    <property type="entry name" value="P-loop containing nucleoside triphosphate hydrolases"/>
    <property type="match status" value="1"/>
</dbReference>